<evidence type="ECO:0000256" key="1">
    <source>
        <dbReference type="SAM" id="MobiDB-lite"/>
    </source>
</evidence>
<gene>
    <name evidence="2" type="ORF">PWJ81_07435</name>
</gene>
<proteinExistence type="predicted"/>
<organism evidence="2 3">
    <name type="scientific">Actinotignum sanguinis</name>
    <dbReference type="NCBI Taxonomy" id="1445614"/>
    <lineage>
        <taxon>Bacteria</taxon>
        <taxon>Bacillati</taxon>
        <taxon>Actinomycetota</taxon>
        <taxon>Actinomycetes</taxon>
        <taxon>Actinomycetales</taxon>
        <taxon>Actinomycetaceae</taxon>
        <taxon>Actinotignum</taxon>
    </lineage>
</organism>
<evidence type="ECO:0000313" key="2">
    <source>
        <dbReference type="EMBL" id="MDE1656898.1"/>
    </source>
</evidence>
<dbReference type="EMBL" id="JARBHI010000018">
    <property type="protein sequence ID" value="MDE1656898.1"/>
    <property type="molecule type" value="Genomic_DNA"/>
</dbReference>
<protein>
    <recommendedName>
        <fullName evidence="4">S1 motif domain-containing protein</fullName>
    </recommendedName>
</protein>
<comment type="caution">
    <text evidence="2">The sequence shown here is derived from an EMBL/GenBank/DDBJ whole genome shotgun (WGS) entry which is preliminary data.</text>
</comment>
<dbReference type="Proteomes" id="UP001219297">
    <property type="component" value="Unassembled WGS sequence"/>
</dbReference>
<feature type="region of interest" description="Disordered" evidence="1">
    <location>
        <begin position="101"/>
        <end position="137"/>
    </location>
</feature>
<name>A0ABT5VB41_9ACTO</name>
<evidence type="ECO:0000313" key="3">
    <source>
        <dbReference type="Proteomes" id="UP001219297"/>
    </source>
</evidence>
<keyword evidence="3" id="KW-1185">Reference proteome</keyword>
<reference evidence="2 3" key="1">
    <citation type="submission" date="2023-02" db="EMBL/GenBank/DDBJ databases">
        <title>Defining the Infant Male Urobiome and Moving Towards Mechanisms in Urobiome Research.</title>
        <authorList>
            <person name="Reasoner S."/>
            <person name="Flores V."/>
            <person name="Van Horn G."/>
            <person name="Morales G."/>
            <person name="Peard L."/>
            <person name="Abelson B."/>
            <person name="Manuel C."/>
            <person name="Lee J."/>
            <person name="Baker B."/>
            <person name="Williams T."/>
            <person name="Schmitz J."/>
            <person name="Clayton D."/>
            <person name="Hadjifrangiskou M."/>
        </authorList>
    </citation>
    <scope>NUCLEOTIDE SEQUENCE [LARGE SCALE GENOMIC DNA]</scope>
    <source>
        <strain evidence="2 3">AS1053</strain>
    </source>
</reference>
<sequence length="281" mass="30878">MYKALNRETYEEWTVKEWVDAGEPPVMICGGHDLRGFPCNAPVTPVNTKPHSLAGGKPRPYWKSRGHINGCDRYAGNKNRKTPDENTKIIEKYETAQHLKINMDLSSNRSSKNRRGSRSDVESGQAQDYRFSVTTGQGSGSTKHVTVLHTLLALAIENKLGKYSKDRLRIKTDQGTIDALIGQAVHRLENGVKVGELGVYYGRVTSVNPARAGLAFINITNKDDIFLTQEFSKDIDLKEAGLVPGAWVMTVGTPTLAAGGPNTLIRVSSPNCFTFITKGTE</sequence>
<accession>A0ABT5VB41</accession>
<evidence type="ECO:0008006" key="4">
    <source>
        <dbReference type="Google" id="ProtNLM"/>
    </source>
</evidence>
<dbReference type="RefSeq" id="WP_274736237.1">
    <property type="nucleotide sequence ID" value="NZ_CAUPIE010000006.1"/>
</dbReference>
<feature type="compositionally biased region" description="Polar residues" evidence="1">
    <location>
        <begin position="122"/>
        <end position="137"/>
    </location>
</feature>